<dbReference type="InterPro" id="IPR001054">
    <property type="entry name" value="A/G_cyclase"/>
</dbReference>
<dbReference type="SUPFAM" id="SSF55073">
    <property type="entry name" value="Nucleotide cyclase"/>
    <property type="match status" value="1"/>
</dbReference>
<accession>A0ABY0B668</accession>
<dbReference type="PANTHER" id="PTHR43081">
    <property type="entry name" value="ADENYLATE CYCLASE, TERMINAL-DIFFERENTIATION SPECIFIC-RELATED"/>
    <property type="match status" value="1"/>
</dbReference>
<evidence type="ECO:0000313" key="3">
    <source>
        <dbReference type="Proteomes" id="UP000272004"/>
    </source>
</evidence>
<protein>
    <submittedName>
        <fullName evidence="2">Adenylate/guanylate cyclase domain-containing protein</fullName>
    </submittedName>
</protein>
<organism evidence="2 3">
    <name type="scientific">Rhizobium fabae</name>
    <dbReference type="NCBI Taxonomy" id="573179"/>
    <lineage>
        <taxon>Bacteria</taxon>
        <taxon>Pseudomonadati</taxon>
        <taxon>Pseudomonadota</taxon>
        <taxon>Alphaproteobacteria</taxon>
        <taxon>Hyphomicrobiales</taxon>
        <taxon>Rhizobiaceae</taxon>
        <taxon>Rhizobium/Agrobacterium group</taxon>
        <taxon>Rhizobium</taxon>
    </lineage>
</organism>
<dbReference type="EMBL" id="RJJU01000010">
    <property type="protein sequence ID" value="RUM11094.1"/>
    <property type="molecule type" value="Genomic_DNA"/>
</dbReference>
<sequence>MRKAVIEPETAKRRGCVFKLIGDGLLAEFGSVVDAVECAVSLQRALDERNADVPQNERLELRIGLNLGEVVVDGDDRYGEGVNASVQLQPLADPGGICISGNVVSEVEETLSFGFESMDAQQVKNIAEPIAVYRLVQEGTSPKCGWRRLLPRQTTHR</sequence>
<name>A0ABY0B668_9HYPH</name>
<proteinExistence type="predicted"/>
<comment type="caution">
    <text evidence="2">The sequence shown here is derived from an EMBL/GenBank/DDBJ whole genome shotgun (WGS) entry which is preliminary data.</text>
</comment>
<evidence type="ECO:0000313" key="2">
    <source>
        <dbReference type="EMBL" id="RUM11094.1"/>
    </source>
</evidence>
<evidence type="ECO:0000259" key="1">
    <source>
        <dbReference type="PROSITE" id="PS50125"/>
    </source>
</evidence>
<gene>
    <name evidence="2" type="ORF">EFB14_19675</name>
</gene>
<dbReference type="Proteomes" id="UP000272004">
    <property type="component" value="Unassembled WGS sequence"/>
</dbReference>
<dbReference type="CDD" id="cd07302">
    <property type="entry name" value="CHD"/>
    <property type="match status" value="1"/>
</dbReference>
<dbReference type="Pfam" id="PF00211">
    <property type="entry name" value="Guanylate_cyc"/>
    <property type="match status" value="1"/>
</dbReference>
<dbReference type="InterPro" id="IPR050697">
    <property type="entry name" value="Adenylyl/Guanylyl_Cyclase_3/4"/>
</dbReference>
<dbReference type="InterPro" id="IPR029787">
    <property type="entry name" value="Nucleotide_cyclase"/>
</dbReference>
<dbReference type="PROSITE" id="PS50125">
    <property type="entry name" value="GUANYLATE_CYCLASE_2"/>
    <property type="match status" value="1"/>
</dbReference>
<reference evidence="2 3" key="1">
    <citation type="submission" date="2018-11" db="EMBL/GenBank/DDBJ databases">
        <authorList>
            <person name="Huo Y."/>
        </authorList>
    </citation>
    <scope>NUCLEOTIDE SEQUENCE [LARGE SCALE GENOMIC DNA]</scope>
    <source>
        <strain evidence="2 3">CCBAU 33202</strain>
    </source>
</reference>
<feature type="domain" description="Guanylate cyclase" evidence="1">
    <location>
        <begin position="36"/>
        <end position="89"/>
    </location>
</feature>
<dbReference type="Gene3D" id="3.30.70.1230">
    <property type="entry name" value="Nucleotide cyclase"/>
    <property type="match status" value="1"/>
</dbReference>
<dbReference type="RefSeq" id="WP_126828176.1">
    <property type="nucleotide sequence ID" value="NZ_ML133653.1"/>
</dbReference>
<keyword evidence="3" id="KW-1185">Reference proteome</keyword>
<dbReference type="PANTHER" id="PTHR43081:SF19">
    <property type="entry name" value="PH-SENSITIVE ADENYLATE CYCLASE RV1264"/>
    <property type="match status" value="1"/>
</dbReference>